<gene>
    <name evidence="4" type="primary">LOC112454107</name>
</gene>
<feature type="compositionally biased region" description="Basic and acidic residues" evidence="2">
    <location>
        <begin position="45"/>
        <end position="73"/>
    </location>
</feature>
<evidence type="ECO:0000313" key="4">
    <source>
        <dbReference type="RefSeq" id="XP_024871089.1"/>
    </source>
</evidence>
<feature type="compositionally biased region" description="Low complexity" evidence="2">
    <location>
        <begin position="514"/>
        <end position="536"/>
    </location>
</feature>
<evidence type="ECO:0000256" key="1">
    <source>
        <dbReference type="SAM" id="Coils"/>
    </source>
</evidence>
<feature type="compositionally biased region" description="Polar residues" evidence="2">
    <location>
        <begin position="149"/>
        <end position="162"/>
    </location>
</feature>
<feature type="compositionally biased region" description="Pro residues" evidence="2">
    <location>
        <begin position="1"/>
        <end position="11"/>
    </location>
</feature>
<evidence type="ECO:0000313" key="3">
    <source>
        <dbReference type="Proteomes" id="UP000504618"/>
    </source>
</evidence>
<feature type="compositionally biased region" description="Basic and acidic residues" evidence="2">
    <location>
        <begin position="97"/>
        <end position="106"/>
    </location>
</feature>
<protein>
    <submittedName>
        <fullName evidence="4">Uncharacterized protein LOC112454107</fullName>
    </submittedName>
</protein>
<feature type="non-terminal residue" evidence="4">
    <location>
        <position position="1"/>
    </location>
</feature>
<accession>A0A6J1PN03</accession>
<dbReference type="AlphaFoldDB" id="A0A6J1PN03"/>
<feature type="compositionally biased region" description="Polar residues" evidence="2">
    <location>
        <begin position="382"/>
        <end position="394"/>
    </location>
</feature>
<feature type="compositionally biased region" description="Basic and acidic residues" evidence="2">
    <location>
        <begin position="411"/>
        <end position="422"/>
    </location>
</feature>
<name>A0A6J1PN03_9HYME</name>
<feature type="coiled-coil region" evidence="1">
    <location>
        <begin position="338"/>
        <end position="365"/>
    </location>
</feature>
<organism evidence="3 4">
    <name type="scientific">Temnothorax curvispinosus</name>
    <dbReference type="NCBI Taxonomy" id="300111"/>
    <lineage>
        <taxon>Eukaryota</taxon>
        <taxon>Metazoa</taxon>
        <taxon>Ecdysozoa</taxon>
        <taxon>Arthropoda</taxon>
        <taxon>Hexapoda</taxon>
        <taxon>Insecta</taxon>
        <taxon>Pterygota</taxon>
        <taxon>Neoptera</taxon>
        <taxon>Endopterygota</taxon>
        <taxon>Hymenoptera</taxon>
        <taxon>Apocrita</taxon>
        <taxon>Aculeata</taxon>
        <taxon>Formicoidea</taxon>
        <taxon>Formicidae</taxon>
        <taxon>Myrmicinae</taxon>
        <taxon>Temnothorax</taxon>
    </lineage>
</organism>
<sequence>NSFRRIPPPAPLAMASASSNIGTKKKKQDNQDERSALKTVTNDKGILERRTSPRLKARLDKEHKEGSSNDGQDKLTTTAEFRASSVEDSVIAQVEAKASREQERKNTMGKVKPTAQGPKSARDKSRDKSRSRSRPHNRRQGSPELMDTSKGNINSGNNSTLSIRNRTEQAFRIIDDVEKNIMGEESNTTNTRTLSTSLQSTELNDDTIVIPSDDGSDEGSRRNKTQIARAMSLEKKKQKWAQQAENEEKGKLREMLDPRVAPTLSKSRREKERKLMEQLKYAPTEKLPNVVLEQVRTLDKYINRAKIQGPIQGHLNTVAATVTAAVTRLVGRMGNEPGTEHNSELDELRNRLSALEEKNRQLRKRIEANHRPADKVAAMEVSPQTSSHNSPINRSKSRVNRFPEDSSSDEEERKIRENEKRKNSEINKRKILEEIAKEGTPPVYRAALRGVRPVLLDPGIPPGGAAPLGIPQSELSLEERILHRLSNRMEMLLAPIMGKFNSLNKDNKTKAAAEKASTSGKKSSSNPPAKPSNSGNTKRKNKKKATDNKKGRNGGEPTDKGTYAGTQKAIEQAGPSSYAMVTKRGKKPDKQAPGTMPTGGNQKGVVTD</sequence>
<feature type="region of interest" description="Disordered" evidence="2">
    <location>
        <begin position="1"/>
        <end position="162"/>
    </location>
</feature>
<dbReference type="Proteomes" id="UP000504618">
    <property type="component" value="Unplaced"/>
</dbReference>
<feature type="region of interest" description="Disordered" evidence="2">
    <location>
        <begin position="365"/>
        <end position="422"/>
    </location>
</feature>
<dbReference type="GeneID" id="112454107"/>
<keyword evidence="1" id="KW-0175">Coiled coil</keyword>
<feature type="region of interest" description="Disordered" evidence="2">
    <location>
        <begin position="507"/>
        <end position="608"/>
    </location>
</feature>
<feature type="compositionally biased region" description="Basic and acidic residues" evidence="2">
    <location>
        <begin position="120"/>
        <end position="130"/>
    </location>
</feature>
<keyword evidence="3" id="KW-1185">Reference proteome</keyword>
<dbReference type="RefSeq" id="XP_024871089.1">
    <property type="nucleotide sequence ID" value="XM_025015321.1"/>
</dbReference>
<reference evidence="4" key="1">
    <citation type="submission" date="2025-08" db="UniProtKB">
        <authorList>
            <consortium name="RefSeq"/>
        </authorList>
    </citation>
    <scope>IDENTIFICATION</scope>
    <source>
        <tissue evidence="4">Whole body</tissue>
    </source>
</reference>
<evidence type="ECO:0000256" key="2">
    <source>
        <dbReference type="SAM" id="MobiDB-lite"/>
    </source>
</evidence>
<proteinExistence type="predicted"/>
<feature type="compositionally biased region" description="Basic and acidic residues" evidence="2">
    <location>
        <begin position="365"/>
        <end position="374"/>
    </location>
</feature>